<evidence type="ECO:0000256" key="10">
    <source>
        <dbReference type="ARBA" id="ARBA00025174"/>
    </source>
</evidence>
<dbReference type="Gene3D" id="3.40.50.2000">
    <property type="entry name" value="Glycogen Phosphorylase B"/>
    <property type="match status" value="3"/>
</dbReference>
<evidence type="ECO:0000256" key="2">
    <source>
        <dbReference type="ARBA" id="ARBA00001933"/>
    </source>
</evidence>
<evidence type="ECO:0000256" key="1">
    <source>
        <dbReference type="ARBA" id="ARBA00001275"/>
    </source>
</evidence>
<evidence type="ECO:0000313" key="14">
    <source>
        <dbReference type="Proteomes" id="UP000050544"/>
    </source>
</evidence>
<evidence type="ECO:0000256" key="5">
    <source>
        <dbReference type="ARBA" id="ARBA00022533"/>
    </source>
</evidence>
<dbReference type="EC" id="2.4.1.1" evidence="4"/>
<sequence length="736" mass="84473">MDETIKRVIPNHFSLPRRINRLGQLAYNLWWTWNPDAQMLYRLISQRLWDQVNHNPVTFLKRVERSQLNAVTNDRHYLDLYDRTIQRFDAYLQDADTWFARTYPQHVNEVIAYFSFEFGLHECLPVYAGGLGILAGDHLKEASDLGMPVVGVGFIYNQGYFVQRITEDGWQETSTYYLDYDEVPLIPLSDAQGQPVLISVELPGRLVYARLWQVQVGRVALYLLDTNLEQNQENDRQLTARLYSSDPEVRISQEILLGIGGVRALRRLGIYPKVWHMNEGHSAFLVLERARELVQSGLTFEQAAAQVRKGNVFTTHTPVPAGVDQFPLWLVDKYLSALWPQLGLTREELIALGHQTTPWGESFCMPVLALRLSDHANAVSELHGEVSRRMWNFLWPDRRPEDVPIIHVTNGVHTPSWLARRLRLLYERYLGPDWLEHLDEPELWDRIASIPDHELWAVRQHLKRKLALYVNERARQLWMRGNVHPSQVLASGVFLEPYSLTIGFARRFATYKRATLILRDYERLLRIITNADMPVQIIFAGKAHPADEPGKLLIQQVYRAVKDPRAAGRLVFLEDYDINLARLLVQGVDVWLNNPRRPNEASGTSGMKAALNGVLNFSVLDGWWREAYNGANGWAIGEDADPVDPAHQDELDALSLYDTLEKEIIPLYYQNRSADNIPSGWIARIKESIRTLAPQFSTRRMLKEYLSEMYLPCLEAEEGLASESETAASVTSTKAS</sequence>
<comment type="cofactor">
    <cofactor evidence="2">
        <name>pyridoxal 5'-phosphate</name>
        <dbReference type="ChEBI" id="CHEBI:597326"/>
    </cofactor>
</comment>
<evidence type="ECO:0000313" key="13">
    <source>
        <dbReference type="EMBL" id="KPL82204.1"/>
    </source>
</evidence>
<proteinExistence type="inferred from homology"/>
<evidence type="ECO:0000256" key="7">
    <source>
        <dbReference type="ARBA" id="ARBA00022679"/>
    </source>
</evidence>
<dbReference type="InterPro" id="IPR011834">
    <property type="entry name" value="Agluc_phsphrylas"/>
</dbReference>
<comment type="similarity">
    <text evidence="3">Belongs to the glycogen phosphorylase family.</text>
</comment>
<organism evidence="13 14">
    <name type="scientific">Thermanaerothrix daxensis</name>
    <dbReference type="NCBI Taxonomy" id="869279"/>
    <lineage>
        <taxon>Bacteria</taxon>
        <taxon>Bacillati</taxon>
        <taxon>Chloroflexota</taxon>
        <taxon>Anaerolineae</taxon>
        <taxon>Anaerolineales</taxon>
        <taxon>Anaerolineaceae</taxon>
        <taxon>Thermanaerothrix</taxon>
    </lineage>
</organism>
<dbReference type="PIRSF" id="PIRSF000460">
    <property type="entry name" value="Pprylas_GlgP"/>
    <property type="match status" value="1"/>
</dbReference>
<feature type="domain" description="DUF3417" evidence="12">
    <location>
        <begin position="15"/>
        <end position="124"/>
    </location>
</feature>
<evidence type="ECO:0000256" key="11">
    <source>
        <dbReference type="PIRSR" id="PIRSR000460-1"/>
    </source>
</evidence>
<dbReference type="PROSITE" id="PS00102">
    <property type="entry name" value="PHOSPHORYLASE"/>
    <property type="match status" value="1"/>
</dbReference>
<evidence type="ECO:0000259" key="12">
    <source>
        <dbReference type="Pfam" id="PF11897"/>
    </source>
</evidence>
<dbReference type="GO" id="GO:0005975">
    <property type="term" value="P:carbohydrate metabolic process"/>
    <property type="evidence" value="ECO:0007669"/>
    <property type="project" value="InterPro"/>
</dbReference>
<dbReference type="AlphaFoldDB" id="A0A0P6Y003"/>
<dbReference type="SUPFAM" id="SSF53756">
    <property type="entry name" value="UDP-Glycosyltransferase/glycogen phosphorylase"/>
    <property type="match status" value="1"/>
</dbReference>
<keyword evidence="9" id="KW-0119">Carbohydrate metabolism</keyword>
<dbReference type="InterPro" id="IPR024517">
    <property type="entry name" value="Glycogen_phosphorylase_DUF3417"/>
</dbReference>
<dbReference type="STRING" id="869279.SE15_13855"/>
<keyword evidence="7" id="KW-0808">Transferase</keyword>
<keyword evidence="6" id="KW-0328">Glycosyltransferase</keyword>
<dbReference type="Pfam" id="PF00343">
    <property type="entry name" value="Phosphorylase"/>
    <property type="match status" value="1"/>
</dbReference>
<keyword evidence="14" id="KW-1185">Reference proteome</keyword>
<name>A0A0P6Y003_9CHLR</name>
<evidence type="ECO:0000256" key="4">
    <source>
        <dbReference type="ARBA" id="ARBA00012591"/>
    </source>
</evidence>
<evidence type="ECO:0000256" key="3">
    <source>
        <dbReference type="ARBA" id="ARBA00006047"/>
    </source>
</evidence>
<evidence type="ECO:0000256" key="9">
    <source>
        <dbReference type="ARBA" id="ARBA00023277"/>
    </source>
</evidence>
<keyword evidence="8 11" id="KW-0663">Pyridoxal phosphate</keyword>
<dbReference type="InterPro" id="IPR035090">
    <property type="entry name" value="Pyridoxal_P_attach_site"/>
</dbReference>
<feature type="modified residue" description="N6-(pyridoxal phosphate)lysine" evidence="11">
    <location>
        <position position="608"/>
    </location>
</feature>
<dbReference type="NCBIfam" id="TIGR02094">
    <property type="entry name" value="more_P_ylases"/>
    <property type="match status" value="1"/>
</dbReference>
<reference evidence="13 14" key="1">
    <citation type="submission" date="2015-07" db="EMBL/GenBank/DDBJ databases">
        <title>Whole genome sequence of Thermanaerothrix daxensis DSM 23592.</title>
        <authorList>
            <person name="Hemp J."/>
            <person name="Ward L.M."/>
            <person name="Pace L.A."/>
            <person name="Fischer W.W."/>
        </authorList>
    </citation>
    <scope>NUCLEOTIDE SEQUENCE [LARGE SCALE GENOMIC DNA]</scope>
    <source>
        <strain evidence="13 14">GNS-1</strain>
    </source>
</reference>
<dbReference type="OrthoDB" id="9760804at2"/>
<comment type="function">
    <text evidence="10">Phosphorylase is an important allosteric enzyme in carbohydrate metabolism. Enzymes from different sources differ in their regulatory mechanisms and in their natural substrates. However, all known phosphorylases share catalytic and structural properties.</text>
</comment>
<dbReference type="PANTHER" id="PTHR42655:SF1">
    <property type="entry name" value="GLYCOGEN PHOSPHORYLASE"/>
    <property type="match status" value="1"/>
</dbReference>
<dbReference type="EMBL" id="LGKO01000006">
    <property type="protein sequence ID" value="KPL82204.1"/>
    <property type="molecule type" value="Genomic_DNA"/>
</dbReference>
<dbReference type="PANTHER" id="PTHR42655">
    <property type="entry name" value="GLYCOGEN PHOSPHORYLASE"/>
    <property type="match status" value="1"/>
</dbReference>
<dbReference type="InterPro" id="IPR000811">
    <property type="entry name" value="Glyco_trans_35"/>
</dbReference>
<dbReference type="GO" id="GO:0030170">
    <property type="term" value="F:pyridoxal phosphate binding"/>
    <property type="evidence" value="ECO:0007669"/>
    <property type="project" value="InterPro"/>
</dbReference>
<keyword evidence="5" id="KW-0021">Allosteric enzyme</keyword>
<dbReference type="GO" id="GO:0008184">
    <property type="term" value="F:glycogen phosphorylase activity"/>
    <property type="evidence" value="ECO:0007669"/>
    <property type="project" value="InterPro"/>
</dbReference>
<evidence type="ECO:0000256" key="8">
    <source>
        <dbReference type="ARBA" id="ARBA00022898"/>
    </source>
</evidence>
<protein>
    <recommendedName>
        <fullName evidence="4">glycogen phosphorylase</fullName>
        <ecNumber evidence="4">2.4.1.1</ecNumber>
    </recommendedName>
</protein>
<comment type="catalytic activity">
    <reaction evidence="1">
        <text>[(1-&gt;4)-alpha-D-glucosyl](n) + phosphate = [(1-&gt;4)-alpha-D-glucosyl](n-1) + alpha-D-glucose 1-phosphate</text>
        <dbReference type="Rhea" id="RHEA:41732"/>
        <dbReference type="Rhea" id="RHEA-COMP:9584"/>
        <dbReference type="Rhea" id="RHEA-COMP:9586"/>
        <dbReference type="ChEBI" id="CHEBI:15444"/>
        <dbReference type="ChEBI" id="CHEBI:43474"/>
        <dbReference type="ChEBI" id="CHEBI:58601"/>
        <dbReference type="EC" id="2.4.1.1"/>
    </reaction>
</comment>
<gene>
    <name evidence="13" type="ORF">SE15_13855</name>
</gene>
<dbReference type="PATRIC" id="fig|869279.4.peg.2704"/>
<dbReference type="Pfam" id="PF11897">
    <property type="entry name" value="DUF3417"/>
    <property type="match status" value="1"/>
</dbReference>
<dbReference type="InterPro" id="IPR052182">
    <property type="entry name" value="Glycogen/Maltodextrin_Phosph"/>
</dbReference>
<evidence type="ECO:0000256" key="6">
    <source>
        <dbReference type="ARBA" id="ARBA00022676"/>
    </source>
</evidence>
<accession>A0A0P6Y003</accession>
<dbReference type="Proteomes" id="UP000050544">
    <property type="component" value="Unassembled WGS sequence"/>
</dbReference>
<comment type="caution">
    <text evidence="13">The sequence shown here is derived from an EMBL/GenBank/DDBJ whole genome shotgun (WGS) entry which is preliminary data.</text>
</comment>